<comment type="catalytic activity">
    <reaction evidence="9">
        <text>(7R,8S)-7,8-diammoniononanoate + CO2 + ATP = (4R,5S)-dethiobiotin + ADP + phosphate + 3 H(+)</text>
        <dbReference type="Rhea" id="RHEA:15805"/>
        <dbReference type="ChEBI" id="CHEBI:15378"/>
        <dbReference type="ChEBI" id="CHEBI:16526"/>
        <dbReference type="ChEBI" id="CHEBI:30616"/>
        <dbReference type="ChEBI" id="CHEBI:43474"/>
        <dbReference type="ChEBI" id="CHEBI:149469"/>
        <dbReference type="ChEBI" id="CHEBI:149473"/>
        <dbReference type="ChEBI" id="CHEBI:456216"/>
        <dbReference type="EC" id="6.3.3.3"/>
    </reaction>
</comment>
<sequence>MIPIDLPVFPVFSGNRSGARDDRAAIFRSIRDKLSIAFSKSRFATDATLEPFMTPLFITGTDTDAGKTVITTALVAYFRQYFPEKSVGLMKLMQTGIGDREWYGQIFPENVEIVTPLHFSAPLAPPVAAERENRPIPLEIVWRAFQDLQRERDPVFVEALGGLGSPVTRELTVADIAADWRLPTILVVPVKLGAIAQTVANVALVRQTKVHLRGIVLNCVQPRTETEIEEWTPIDLIQSLTRYPVLGVMPFIEDRSDLGFLASVVEGWEIDRWFVPL</sequence>
<dbReference type="EC" id="6.3.3.3" evidence="9"/>
<comment type="catalytic activity">
    <reaction evidence="8">
        <text>(7R,8S)-8-amino-7-(carboxyamino)nonanoate + ATP = (4R,5S)-dethiobiotin + ADP + phosphate + H(+)</text>
        <dbReference type="Rhea" id="RHEA:63684"/>
        <dbReference type="ChEBI" id="CHEBI:15378"/>
        <dbReference type="ChEBI" id="CHEBI:30616"/>
        <dbReference type="ChEBI" id="CHEBI:43474"/>
        <dbReference type="ChEBI" id="CHEBI:149470"/>
        <dbReference type="ChEBI" id="CHEBI:149473"/>
        <dbReference type="ChEBI" id="CHEBI:456216"/>
    </reaction>
</comment>
<dbReference type="NCBIfam" id="TIGR00347">
    <property type="entry name" value="bioD"/>
    <property type="match status" value="1"/>
</dbReference>
<feature type="binding site" evidence="9">
    <location>
        <begin position="218"/>
        <end position="219"/>
    </location>
    <ligand>
        <name>ATP</name>
        <dbReference type="ChEBI" id="CHEBI:30616"/>
    </ligand>
</feature>
<feature type="binding site" evidence="9">
    <location>
        <begin position="158"/>
        <end position="161"/>
    </location>
    <ligand>
        <name>ATP</name>
        <dbReference type="ChEBI" id="CHEBI:30616"/>
    </ligand>
</feature>
<comment type="subunit">
    <text evidence="9">Homodimer.</text>
</comment>
<dbReference type="PANTHER" id="PTHR43210:SF2">
    <property type="entry name" value="ATP-DEPENDENT DETHIOBIOTIN SYNTHETASE BIOD 2"/>
    <property type="match status" value="1"/>
</dbReference>
<evidence type="ECO:0000256" key="1">
    <source>
        <dbReference type="ARBA" id="ARBA00022490"/>
    </source>
</evidence>
<evidence type="ECO:0000256" key="2">
    <source>
        <dbReference type="ARBA" id="ARBA00022598"/>
    </source>
</evidence>
<feature type="binding site" evidence="9">
    <location>
        <position position="99"/>
    </location>
    <ligand>
        <name>Mg(2+)</name>
        <dbReference type="ChEBI" id="CHEBI:18420"/>
    </ligand>
</feature>
<keyword evidence="5 9" id="KW-0093">Biotin biosynthesis</keyword>
<comment type="similarity">
    <text evidence="9">Belongs to the dethiobiotin synthetase family.</text>
</comment>
<dbReference type="EMBL" id="JBAFSM010000002">
    <property type="protein sequence ID" value="MEG3435805.1"/>
    <property type="molecule type" value="Genomic_DNA"/>
</dbReference>
<feature type="binding site" evidence="9">
    <location>
        <begin position="250"/>
        <end position="252"/>
    </location>
    <ligand>
        <name>ATP</name>
        <dbReference type="ChEBI" id="CHEBI:30616"/>
    </ligand>
</feature>
<dbReference type="Pfam" id="PF13500">
    <property type="entry name" value="AAA_26"/>
    <property type="match status" value="1"/>
</dbReference>
<feature type="binding site" evidence="9">
    <location>
        <position position="95"/>
    </location>
    <ligand>
        <name>substrate</name>
    </ligand>
</feature>
<accession>A0AAW9QL09</accession>
<comment type="pathway">
    <text evidence="9">Cofactor biosynthesis; biotin biosynthesis; biotin from 7,8-diaminononanoate: step 1/2.</text>
</comment>
<proteinExistence type="inferred from homology"/>
<keyword evidence="1 9" id="KW-0963">Cytoplasm</keyword>
<reference evidence="10 11" key="1">
    <citation type="submission" date="2024-01" db="EMBL/GenBank/DDBJ databases">
        <title>Genomic insights into the taxonomy and metabolism of the cyanobacterium Pannus brasiliensis CCIBt3594.</title>
        <authorList>
            <person name="Machado M."/>
            <person name="Botero N.B."/>
            <person name="Andreote A.P.D."/>
            <person name="Feitosa A.M.T."/>
            <person name="Popin R."/>
            <person name="Sivonen K."/>
            <person name="Fiore M.F."/>
        </authorList>
    </citation>
    <scope>NUCLEOTIDE SEQUENCE [LARGE SCALE GENOMIC DNA]</scope>
    <source>
        <strain evidence="10 11">CCIBt3594</strain>
    </source>
</reference>
<dbReference type="InterPro" id="IPR004472">
    <property type="entry name" value="DTB_synth_BioD"/>
</dbReference>
<keyword evidence="3 9" id="KW-0479">Metal-binding</keyword>
<comment type="function">
    <text evidence="9">Catalyzes a mechanistically unusual reaction, the ATP-dependent insertion of CO2 between the N7 and N8 nitrogen atoms of 7,8-diaminopelargonic acid (DAPA, also called 7,8-diammoniononanoate) to form a ureido ring.</text>
</comment>
<dbReference type="HAMAP" id="MF_00336">
    <property type="entry name" value="BioD"/>
    <property type="match status" value="1"/>
</dbReference>
<evidence type="ECO:0000313" key="10">
    <source>
        <dbReference type="EMBL" id="MEG3435805.1"/>
    </source>
</evidence>
<dbReference type="GO" id="GO:0000287">
    <property type="term" value="F:magnesium ion binding"/>
    <property type="evidence" value="ECO:0007669"/>
    <property type="project" value="UniProtKB-UniRule"/>
</dbReference>
<dbReference type="SUPFAM" id="SSF52540">
    <property type="entry name" value="P-loop containing nucleoside triphosphate hydrolases"/>
    <property type="match status" value="1"/>
</dbReference>
<dbReference type="Proteomes" id="UP001328733">
    <property type="component" value="Unassembled WGS sequence"/>
</dbReference>
<keyword evidence="7 9" id="KW-0460">Magnesium</keyword>
<keyword evidence="6 9" id="KW-0067">ATP-binding</keyword>
<evidence type="ECO:0000256" key="9">
    <source>
        <dbReference type="HAMAP-Rule" id="MF_00336"/>
    </source>
</evidence>
<evidence type="ECO:0000256" key="3">
    <source>
        <dbReference type="ARBA" id="ARBA00022723"/>
    </source>
</evidence>
<comment type="caution">
    <text evidence="10">The sequence shown here is derived from an EMBL/GenBank/DDBJ whole genome shotgun (WGS) entry which is preliminary data.</text>
</comment>
<dbReference type="CDD" id="cd03109">
    <property type="entry name" value="DTBS"/>
    <property type="match status" value="1"/>
</dbReference>
<evidence type="ECO:0000256" key="7">
    <source>
        <dbReference type="ARBA" id="ARBA00022842"/>
    </source>
</evidence>
<feature type="binding site" evidence="9">
    <location>
        <position position="68"/>
    </location>
    <ligand>
        <name>Mg(2+)</name>
        <dbReference type="ChEBI" id="CHEBI:18420"/>
    </ligand>
</feature>
<comment type="caution">
    <text evidence="9">Lacks conserved residue(s) required for the propagation of feature annotation.</text>
</comment>
<comment type="cofactor">
    <cofactor evidence="9">
        <name>Mg(2+)</name>
        <dbReference type="ChEBI" id="CHEBI:18420"/>
    </cofactor>
</comment>
<dbReference type="GO" id="GO:0005524">
    <property type="term" value="F:ATP binding"/>
    <property type="evidence" value="ECO:0007669"/>
    <property type="project" value="UniProtKB-UniRule"/>
</dbReference>
<evidence type="ECO:0000256" key="5">
    <source>
        <dbReference type="ARBA" id="ARBA00022756"/>
    </source>
</evidence>
<dbReference type="AlphaFoldDB" id="A0AAW9QL09"/>
<dbReference type="GO" id="GO:0005829">
    <property type="term" value="C:cytosol"/>
    <property type="evidence" value="ECO:0007669"/>
    <property type="project" value="TreeGrafter"/>
</dbReference>
<keyword evidence="11" id="KW-1185">Reference proteome</keyword>
<dbReference type="GO" id="GO:0009102">
    <property type="term" value="P:biotin biosynthetic process"/>
    <property type="evidence" value="ECO:0007669"/>
    <property type="project" value="UniProtKB-UniRule"/>
</dbReference>
<dbReference type="Gene3D" id="3.40.50.300">
    <property type="entry name" value="P-loop containing nucleotide triphosphate hydrolases"/>
    <property type="match status" value="1"/>
</dbReference>
<dbReference type="GO" id="GO:0004141">
    <property type="term" value="F:dethiobiotin synthase activity"/>
    <property type="evidence" value="ECO:0007669"/>
    <property type="project" value="UniProtKB-UniRule"/>
</dbReference>
<feature type="binding site" evidence="9">
    <location>
        <begin position="64"/>
        <end position="69"/>
    </location>
    <ligand>
        <name>ATP</name>
        <dbReference type="ChEBI" id="CHEBI:30616"/>
    </ligand>
</feature>
<organism evidence="10 11">
    <name type="scientific">Pannus brasiliensis CCIBt3594</name>
    <dbReference type="NCBI Taxonomy" id="1427578"/>
    <lineage>
        <taxon>Bacteria</taxon>
        <taxon>Bacillati</taxon>
        <taxon>Cyanobacteriota</taxon>
        <taxon>Cyanophyceae</taxon>
        <taxon>Oscillatoriophycideae</taxon>
        <taxon>Chroococcales</taxon>
        <taxon>Microcystaceae</taxon>
        <taxon>Pannus</taxon>
    </lineage>
</organism>
<dbReference type="InterPro" id="IPR027417">
    <property type="entry name" value="P-loop_NTPase"/>
</dbReference>
<feature type="active site" evidence="9">
    <location>
        <position position="91"/>
    </location>
</feature>
<feature type="binding site" evidence="9">
    <location>
        <position position="158"/>
    </location>
    <ligand>
        <name>Mg(2+)</name>
        <dbReference type="ChEBI" id="CHEBI:18420"/>
    </ligand>
</feature>
<keyword evidence="4 9" id="KW-0547">Nucleotide-binding</keyword>
<evidence type="ECO:0000313" key="11">
    <source>
        <dbReference type="Proteomes" id="UP001328733"/>
    </source>
</evidence>
<name>A0AAW9QL09_9CHRO</name>
<gene>
    <name evidence="9 10" type="primary">bioD</name>
    <name evidence="10" type="ORF">V0288_01615</name>
</gene>
<feature type="binding site" evidence="9">
    <location>
        <position position="99"/>
    </location>
    <ligand>
        <name>ATP</name>
        <dbReference type="ChEBI" id="CHEBI:30616"/>
    </ligand>
</feature>
<evidence type="ECO:0000256" key="8">
    <source>
        <dbReference type="ARBA" id="ARBA00047386"/>
    </source>
</evidence>
<keyword evidence="2 9" id="KW-0436">Ligase</keyword>
<comment type="subcellular location">
    <subcellularLocation>
        <location evidence="9">Cytoplasm</location>
    </subcellularLocation>
</comment>
<protein>
    <recommendedName>
        <fullName evidence="9">ATP-dependent dethiobiotin synthetase BioD</fullName>
        <ecNumber evidence="9">6.3.3.3</ecNumber>
    </recommendedName>
    <alternativeName>
        <fullName evidence="9">DTB synthetase</fullName>
        <shortName evidence="9">DTBS</shortName>
    </alternativeName>
    <alternativeName>
        <fullName evidence="9">Dethiobiotin synthase</fullName>
    </alternativeName>
</protein>
<evidence type="ECO:0000256" key="4">
    <source>
        <dbReference type="ARBA" id="ARBA00022741"/>
    </source>
</evidence>
<dbReference type="PANTHER" id="PTHR43210">
    <property type="entry name" value="DETHIOBIOTIN SYNTHETASE"/>
    <property type="match status" value="1"/>
</dbReference>
<evidence type="ECO:0000256" key="6">
    <source>
        <dbReference type="ARBA" id="ARBA00022840"/>
    </source>
</evidence>